<dbReference type="InterPro" id="IPR003594">
    <property type="entry name" value="HATPase_dom"/>
</dbReference>
<dbReference type="PANTHER" id="PTHR45436">
    <property type="entry name" value="SENSOR HISTIDINE KINASE YKOH"/>
    <property type="match status" value="1"/>
</dbReference>
<dbReference type="Gene3D" id="3.30.565.10">
    <property type="entry name" value="Histidine kinase-like ATPase, C-terminal domain"/>
    <property type="match status" value="1"/>
</dbReference>
<dbReference type="PROSITE" id="PS50885">
    <property type="entry name" value="HAMP"/>
    <property type="match status" value="1"/>
</dbReference>
<dbReference type="SMART" id="SM00387">
    <property type="entry name" value="HATPase_c"/>
    <property type="match status" value="1"/>
</dbReference>
<evidence type="ECO:0000313" key="15">
    <source>
        <dbReference type="Proteomes" id="UP000654345"/>
    </source>
</evidence>
<dbReference type="PANTHER" id="PTHR45436:SF5">
    <property type="entry name" value="SENSOR HISTIDINE KINASE TRCS"/>
    <property type="match status" value="1"/>
</dbReference>
<evidence type="ECO:0000259" key="13">
    <source>
        <dbReference type="PROSITE" id="PS50885"/>
    </source>
</evidence>
<dbReference type="SUPFAM" id="SSF55874">
    <property type="entry name" value="ATPase domain of HSP90 chaperone/DNA topoisomerase II/histidine kinase"/>
    <property type="match status" value="1"/>
</dbReference>
<dbReference type="Proteomes" id="UP000654345">
    <property type="component" value="Unassembled WGS sequence"/>
</dbReference>
<comment type="catalytic activity">
    <reaction evidence="1">
        <text>ATP + protein L-histidine = ADP + protein N-phospho-L-histidine.</text>
        <dbReference type="EC" id="2.7.13.3"/>
    </reaction>
</comment>
<reference evidence="14 15" key="1">
    <citation type="journal article" date="2021" name="Int. J. Syst. Evol. Microbiol.">
        <title>Reticulibacter mediterranei gen. nov., sp. nov., within the new family Reticulibacteraceae fam. nov., and Ktedonospora formicarum gen. nov., sp. nov., Ktedonobacter robiniae sp. nov., Dictyobacter formicarum sp. nov. and Dictyobacter arantiisoli sp. nov., belonging to the class Ktedonobacteria.</title>
        <authorList>
            <person name="Yabe S."/>
            <person name="Zheng Y."/>
            <person name="Wang C.M."/>
            <person name="Sakai Y."/>
            <person name="Abe K."/>
            <person name="Yokota A."/>
            <person name="Donadio S."/>
            <person name="Cavaletti L."/>
            <person name="Monciardini P."/>
        </authorList>
    </citation>
    <scope>NUCLEOTIDE SEQUENCE [LARGE SCALE GENOMIC DNA]</scope>
    <source>
        <strain evidence="14 15">SOSP1-30</strain>
    </source>
</reference>
<evidence type="ECO:0000256" key="9">
    <source>
        <dbReference type="ARBA" id="ARBA00023012"/>
    </source>
</evidence>
<evidence type="ECO:0000256" key="1">
    <source>
        <dbReference type="ARBA" id="ARBA00000085"/>
    </source>
</evidence>
<comment type="subcellular location">
    <subcellularLocation>
        <location evidence="2">Membrane</location>
    </subcellularLocation>
</comment>
<dbReference type="InterPro" id="IPR050428">
    <property type="entry name" value="TCS_sensor_his_kinase"/>
</dbReference>
<keyword evidence="6 11" id="KW-0812">Transmembrane</keyword>
<accession>A0ABQ3UKC6</accession>
<evidence type="ECO:0000313" key="14">
    <source>
        <dbReference type="EMBL" id="GHO53105.1"/>
    </source>
</evidence>
<evidence type="ECO:0000256" key="4">
    <source>
        <dbReference type="ARBA" id="ARBA00022553"/>
    </source>
</evidence>
<dbReference type="PRINTS" id="PR00344">
    <property type="entry name" value="BCTRLSENSOR"/>
</dbReference>
<keyword evidence="9" id="KW-0902">Two-component regulatory system</keyword>
<dbReference type="InterPro" id="IPR003661">
    <property type="entry name" value="HisK_dim/P_dom"/>
</dbReference>
<dbReference type="Pfam" id="PF00672">
    <property type="entry name" value="HAMP"/>
    <property type="match status" value="1"/>
</dbReference>
<keyword evidence="4" id="KW-0597">Phosphoprotein</keyword>
<protein>
    <recommendedName>
        <fullName evidence="3">histidine kinase</fullName>
        <ecNumber evidence="3">2.7.13.3</ecNumber>
    </recommendedName>
</protein>
<feature type="domain" description="HAMP" evidence="13">
    <location>
        <begin position="216"/>
        <end position="269"/>
    </location>
</feature>
<dbReference type="Gene3D" id="1.10.287.130">
    <property type="match status" value="1"/>
</dbReference>
<dbReference type="InterPro" id="IPR005467">
    <property type="entry name" value="His_kinase_dom"/>
</dbReference>
<dbReference type="CDD" id="cd00075">
    <property type="entry name" value="HATPase"/>
    <property type="match status" value="1"/>
</dbReference>
<keyword evidence="5" id="KW-0808">Transferase</keyword>
<evidence type="ECO:0000256" key="3">
    <source>
        <dbReference type="ARBA" id="ARBA00012438"/>
    </source>
</evidence>
<evidence type="ECO:0000256" key="11">
    <source>
        <dbReference type="SAM" id="Phobius"/>
    </source>
</evidence>
<evidence type="ECO:0000256" key="10">
    <source>
        <dbReference type="ARBA" id="ARBA00023136"/>
    </source>
</evidence>
<proteinExistence type="predicted"/>
<dbReference type="EC" id="2.7.13.3" evidence="3"/>
<evidence type="ECO:0000259" key="12">
    <source>
        <dbReference type="PROSITE" id="PS50109"/>
    </source>
</evidence>
<feature type="transmembrane region" description="Helical" evidence="11">
    <location>
        <begin position="194"/>
        <end position="215"/>
    </location>
</feature>
<dbReference type="InterPro" id="IPR004358">
    <property type="entry name" value="Sig_transdc_His_kin-like_C"/>
</dbReference>
<dbReference type="Pfam" id="PF02518">
    <property type="entry name" value="HATPase_c"/>
    <property type="match status" value="1"/>
</dbReference>
<organism evidence="14 15">
    <name type="scientific">Ktedonobacter robiniae</name>
    <dbReference type="NCBI Taxonomy" id="2778365"/>
    <lineage>
        <taxon>Bacteria</taxon>
        <taxon>Bacillati</taxon>
        <taxon>Chloroflexota</taxon>
        <taxon>Ktedonobacteria</taxon>
        <taxon>Ktedonobacterales</taxon>
        <taxon>Ktedonobacteraceae</taxon>
        <taxon>Ktedonobacter</taxon>
    </lineage>
</organism>
<dbReference type="SMART" id="SM00304">
    <property type="entry name" value="HAMP"/>
    <property type="match status" value="1"/>
</dbReference>
<evidence type="ECO:0000256" key="5">
    <source>
        <dbReference type="ARBA" id="ARBA00022679"/>
    </source>
</evidence>
<dbReference type="InterPro" id="IPR003660">
    <property type="entry name" value="HAMP_dom"/>
</dbReference>
<keyword evidence="15" id="KW-1185">Reference proteome</keyword>
<dbReference type="CDD" id="cd00082">
    <property type="entry name" value="HisKA"/>
    <property type="match status" value="1"/>
</dbReference>
<keyword evidence="7" id="KW-0418">Kinase</keyword>
<gene>
    <name evidence="14" type="ORF">KSB_15800</name>
</gene>
<dbReference type="Gene3D" id="6.10.340.10">
    <property type="match status" value="1"/>
</dbReference>
<name>A0ABQ3UKC6_9CHLR</name>
<dbReference type="Pfam" id="PF00512">
    <property type="entry name" value="HisKA"/>
    <property type="match status" value="1"/>
</dbReference>
<dbReference type="SMART" id="SM00388">
    <property type="entry name" value="HisKA"/>
    <property type="match status" value="1"/>
</dbReference>
<dbReference type="SUPFAM" id="SSF158472">
    <property type="entry name" value="HAMP domain-like"/>
    <property type="match status" value="1"/>
</dbReference>
<feature type="domain" description="Histidine kinase" evidence="12">
    <location>
        <begin position="277"/>
        <end position="500"/>
    </location>
</feature>
<keyword evidence="8 11" id="KW-1133">Transmembrane helix</keyword>
<evidence type="ECO:0000256" key="6">
    <source>
        <dbReference type="ARBA" id="ARBA00022692"/>
    </source>
</evidence>
<keyword evidence="10 11" id="KW-0472">Membrane</keyword>
<dbReference type="EMBL" id="BNJG01000001">
    <property type="protein sequence ID" value="GHO53105.1"/>
    <property type="molecule type" value="Genomic_DNA"/>
</dbReference>
<dbReference type="InterPro" id="IPR036890">
    <property type="entry name" value="HATPase_C_sf"/>
</dbReference>
<sequence length="506" mass="55168">MRRFSWLSLWLNRLPLRWRVALVSFGLLALILITMGIVVSSVEEQVLLSNQLSALNTQAGILIQTSGGQSNIRANSQPLSKEMAGKIAGSAQNFVDKSTLVTILSPDGHLLAQSDGRTNSTYLFSFEQEQQLLQQLHKQGHADMVATTPNGQRELVVRYSILAMDKQSMTYAGGILQLQSSTTVIDSAVSSTRLLLFIAIAIGLLVAALLTLPLIRQALRPLTEIERASMRIASGDLTQRLSEPPTQDELGRLATAFNGMVIRLEHMFARQKQFVADVSHELRTPLTGLGGSLEMLLLEADNGDAAAKRRLVLGMYNEVERMQRLVSDLLVLSRLDEGQVKLRKTHIDLCQLLTNVKEQADILAQGQHITLDLPKQSLSIEGDSDQLRRVFLNLIENAIKFTPPGGDITLRALGKQCEGRSLACVEITDTGLGIPASALPHIFDRFYRVDQARIRTTAQSGSGLGLSIAQGLVQAHGGTITLTSTPNQGTTVTLQFPIIGCCHALT</sequence>
<dbReference type="RefSeq" id="WP_201369950.1">
    <property type="nucleotide sequence ID" value="NZ_BNJG01000001.1"/>
</dbReference>
<evidence type="ECO:0000256" key="2">
    <source>
        <dbReference type="ARBA" id="ARBA00004370"/>
    </source>
</evidence>
<dbReference type="InterPro" id="IPR036097">
    <property type="entry name" value="HisK_dim/P_sf"/>
</dbReference>
<evidence type="ECO:0000256" key="7">
    <source>
        <dbReference type="ARBA" id="ARBA00022777"/>
    </source>
</evidence>
<comment type="caution">
    <text evidence="14">The sequence shown here is derived from an EMBL/GenBank/DDBJ whole genome shotgun (WGS) entry which is preliminary data.</text>
</comment>
<evidence type="ECO:0000256" key="8">
    <source>
        <dbReference type="ARBA" id="ARBA00022989"/>
    </source>
</evidence>
<dbReference type="SUPFAM" id="SSF47384">
    <property type="entry name" value="Homodimeric domain of signal transducing histidine kinase"/>
    <property type="match status" value="1"/>
</dbReference>
<dbReference type="CDD" id="cd06225">
    <property type="entry name" value="HAMP"/>
    <property type="match status" value="1"/>
</dbReference>
<dbReference type="PROSITE" id="PS50109">
    <property type="entry name" value="HIS_KIN"/>
    <property type="match status" value="1"/>
</dbReference>